<comment type="function">
    <text evidence="1">Electron carrier protein. The oxidized form of the cytochrome c heme group can accept an electron from the heme group of the cytochrome c1 subunit of cytochrome reductase. Cytochrome c then transfers this electron to the cytochrome oxidase complex, the final protein carrier in the mitochondrial electron-transport chain.</text>
</comment>
<keyword evidence="9" id="KW-0999">Mitochondrion inner membrane</keyword>
<keyword evidence="5 15" id="KW-0349">Heme</keyword>
<dbReference type="OrthoDB" id="5925at2759"/>
<protein>
    <submittedName>
        <fullName evidence="17">Cytochrome c1</fullName>
    </submittedName>
</protein>
<evidence type="ECO:0000256" key="11">
    <source>
        <dbReference type="ARBA" id="ARBA00022989"/>
    </source>
</evidence>
<proteinExistence type="inferred from homology"/>
<dbReference type="FunFam" id="1.20.5.100:FF:000003">
    <property type="entry name" value="Cytochrome c1, heme protein, mitochondrial"/>
    <property type="match status" value="1"/>
</dbReference>
<keyword evidence="12 15" id="KW-0408">Iron</keyword>
<evidence type="ECO:0000256" key="5">
    <source>
        <dbReference type="ARBA" id="ARBA00022617"/>
    </source>
</evidence>
<keyword evidence="6" id="KW-0679">Respiratory chain</keyword>
<keyword evidence="13" id="KW-0496">Mitochondrion</keyword>
<comment type="similarity">
    <text evidence="3">Belongs to the cytochrome c family.</text>
</comment>
<dbReference type="InterPro" id="IPR002326">
    <property type="entry name" value="Cyt_c1"/>
</dbReference>
<organism evidence="17 18">
    <name type="scientific">Tropilaelaps mercedesae</name>
    <dbReference type="NCBI Taxonomy" id="418985"/>
    <lineage>
        <taxon>Eukaryota</taxon>
        <taxon>Metazoa</taxon>
        <taxon>Ecdysozoa</taxon>
        <taxon>Arthropoda</taxon>
        <taxon>Chelicerata</taxon>
        <taxon>Arachnida</taxon>
        <taxon>Acari</taxon>
        <taxon>Parasitiformes</taxon>
        <taxon>Mesostigmata</taxon>
        <taxon>Gamasina</taxon>
        <taxon>Dermanyssoidea</taxon>
        <taxon>Laelapidae</taxon>
        <taxon>Tropilaelaps</taxon>
    </lineage>
</organism>
<evidence type="ECO:0000256" key="12">
    <source>
        <dbReference type="ARBA" id="ARBA00023004"/>
    </source>
</evidence>
<evidence type="ECO:0000256" key="3">
    <source>
        <dbReference type="ARBA" id="ARBA00006488"/>
    </source>
</evidence>
<dbReference type="GO" id="GO:0005743">
    <property type="term" value="C:mitochondrial inner membrane"/>
    <property type="evidence" value="ECO:0007669"/>
    <property type="project" value="UniProtKB-SubCell"/>
</dbReference>
<reference evidence="17 18" key="1">
    <citation type="journal article" date="2017" name="Gigascience">
        <title>Draft genome of the honey bee ectoparasitic mite, Tropilaelaps mercedesae, is shaped by the parasitic life history.</title>
        <authorList>
            <person name="Dong X."/>
            <person name="Armstrong S.D."/>
            <person name="Xia D."/>
            <person name="Makepeace B.L."/>
            <person name="Darby A.C."/>
            <person name="Kadowaki T."/>
        </authorList>
    </citation>
    <scope>NUCLEOTIDE SEQUENCE [LARGE SCALE GENOMIC DNA]</scope>
    <source>
        <strain evidence="17">Wuxi-XJTLU</strain>
    </source>
</reference>
<dbReference type="FunCoup" id="A0A1V9XT58">
    <property type="interactions" value="1391"/>
</dbReference>
<evidence type="ECO:0000256" key="10">
    <source>
        <dbReference type="ARBA" id="ARBA00022982"/>
    </source>
</evidence>
<evidence type="ECO:0000256" key="14">
    <source>
        <dbReference type="ARBA" id="ARBA00023136"/>
    </source>
</evidence>
<evidence type="ECO:0000256" key="9">
    <source>
        <dbReference type="ARBA" id="ARBA00022792"/>
    </source>
</evidence>
<comment type="caution">
    <text evidence="17">The sequence shown here is derived from an EMBL/GenBank/DDBJ whole genome shotgun (WGS) entry which is preliminary data.</text>
</comment>
<evidence type="ECO:0000313" key="17">
    <source>
        <dbReference type="EMBL" id="OQR76669.1"/>
    </source>
</evidence>
<keyword evidence="8 15" id="KW-0479">Metal-binding</keyword>
<keyword evidence="10" id="KW-0249">Electron transport</keyword>
<evidence type="ECO:0000256" key="1">
    <source>
        <dbReference type="ARBA" id="ARBA00002555"/>
    </source>
</evidence>
<gene>
    <name evidence="17" type="ORF">BIW11_07634</name>
</gene>
<dbReference type="Gene3D" id="1.20.5.100">
    <property type="entry name" value="Cytochrome c1, transmembrane anchor, C-terminal"/>
    <property type="match status" value="1"/>
</dbReference>
<accession>A0A1V9XT58</accession>
<sequence>MVTDGPNNVGEMYQRPGKLSDYFQSPYPNEEAARAANNGAYPPDLSYITLARHGGEDYVFSLLTSFCDPPAGVKLGEGQSYNPYFPGGAIGMAQMLFDESVEYEDGTPATASQLAKDVCCFLKWCAELEHDTRKRMFVKVMMILPVLTLVTWYIKRVKWSSLKTRKIVYNPKKYD</sequence>
<dbReference type="GO" id="GO:0009055">
    <property type="term" value="F:electron transfer activity"/>
    <property type="evidence" value="ECO:0007669"/>
    <property type="project" value="InterPro"/>
</dbReference>
<keyword evidence="7 16" id="KW-0812">Transmembrane</keyword>
<dbReference type="InterPro" id="IPR021157">
    <property type="entry name" value="Cyt_c1_TM_anchor_C"/>
</dbReference>
<comment type="subcellular location">
    <subcellularLocation>
        <location evidence="2">Mitochondrion inner membrane</location>
    </subcellularLocation>
</comment>
<evidence type="ECO:0000256" key="7">
    <source>
        <dbReference type="ARBA" id="ARBA00022692"/>
    </source>
</evidence>
<comment type="cofactor">
    <cofactor evidence="15">
        <name>heme c</name>
        <dbReference type="ChEBI" id="CHEBI:61717"/>
    </cofactor>
    <text evidence="15">Binds 1 heme c group covalently per subunit.</text>
</comment>
<evidence type="ECO:0000256" key="15">
    <source>
        <dbReference type="PIRSR" id="PIRSR602326-1"/>
    </source>
</evidence>
<dbReference type="STRING" id="418985.A0A1V9XT58"/>
<keyword evidence="18" id="KW-1185">Reference proteome</keyword>
<keyword evidence="4" id="KW-0813">Transport</keyword>
<dbReference type="SUPFAM" id="SSF81496">
    <property type="entry name" value="Cytochrome c1 subunit of cytochrome bc1 complex (Ubiquinol-cytochrome c reductase), transmembrane anchor"/>
    <property type="match status" value="1"/>
</dbReference>
<dbReference type="InParanoid" id="A0A1V9XT58"/>
<feature type="transmembrane region" description="Helical" evidence="16">
    <location>
        <begin position="136"/>
        <end position="154"/>
    </location>
</feature>
<evidence type="ECO:0000256" key="13">
    <source>
        <dbReference type="ARBA" id="ARBA00023128"/>
    </source>
</evidence>
<dbReference type="Proteomes" id="UP000192247">
    <property type="component" value="Unassembled WGS sequence"/>
</dbReference>
<dbReference type="PRINTS" id="PR00603">
    <property type="entry name" value="CYTOCHROMEC1"/>
</dbReference>
<dbReference type="InterPro" id="IPR036909">
    <property type="entry name" value="Cyt_c-like_dom_sf"/>
</dbReference>
<evidence type="ECO:0000256" key="2">
    <source>
        <dbReference type="ARBA" id="ARBA00004273"/>
    </source>
</evidence>
<dbReference type="Pfam" id="PF02167">
    <property type="entry name" value="Cytochrom_C1"/>
    <property type="match status" value="1"/>
</dbReference>
<name>A0A1V9XT58_9ACAR</name>
<keyword evidence="14 16" id="KW-0472">Membrane</keyword>
<evidence type="ECO:0000256" key="8">
    <source>
        <dbReference type="ARBA" id="ARBA00022723"/>
    </source>
</evidence>
<evidence type="ECO:0000313" key="18">
    <source>
        <dbReference type="Proteomes" id="UP000192247"/>
    </source>
</evidence>
<feature type="binding site" description="covalent" evidence="15">
    <location>
        <position position="92"/>
    </location>
    <ligand>
        <name>heme c</name>
        <dbReference type="ChEBI" id="CHEBI:61717"/>
    </ligand>
</feature>
<evidence type="ECO:0000256" key="16">
    <source>
        <dbReference type="SAM" id="Phobius"/>
    </source>
</evidence>
<dbReference type="AlphaFoldDB" id="A0A1V9XT58"/>
<dbReference type="GO" id="GO:0046872">
    <property type="term" value="F:metal ion binding"/>
    <property type="evidence" value="ECO:0007669"/>
    <property type="project" value="UniProtKB-KW"/>
</dbReference>
<evidence type="ECO:0000256" key="4">
    <source>
        <dbReference type="ARBA" id="ARBA00022448"/>
    </source>
</evidence>
<evidence type="ECO:0000256" key="6">
    <source>
        <dbReference type="ARBA" id="ARBA00022660"/>
    </source>
</evidence>
<dbReference type="SUPFAM" id="SSF46626">
    <property type="entry name" value="Cytochrome c"/>
    <property type="match status" value="1"/>
</dbReference>
<dbReference type="GO" id="GO:0006122">
    <property type="term" value="P:mitochondrial electron transport, ubiquinol to cytochrome c"/>
    <property type="evidence" value="ECO:0007669"/>
    <property type="project" value="TreeGrafter"/>
</dbReference>
<dbReference type="GO" id="GO:0020037">
    <property type="term" value="F:heme binding"/>
    <property type="evidence" value="ECO:0007669"/>
    <property type="project" value="InterPro"/>
</dbReference>
<dbReference type="Gene3D" id="1.10.760.10">
    <property type="entry name" value="Cytochrome c-like domain"/>
    <property type="match status" value="1"/>
</dbReference>
<keyword evidence="11 16" id="KW-1133">Transmembrane helix</keyword>
<dbReference type="EMBL" id="MNPL01004555">
    <property type="protein sequence ID" value="OQR76669.1"/>
    <property type="molecule type" value="Genomic_DNA"/>
</dbReference>
<dbReference type="PANTHER" id="PTHR10266:SF3">
    <property type="entry name" value="CYTOCHROME C1, HEME PROTEIN, MITOCHONDRIAL"/>
    <property type="match status" value="1"/>
</dbReference>
<dbReference type="PANTHER" id="PTHR10266">
    <property type="entry name" value="CYTOCHROME C1"/>
    <property type="match status" value="1"/>
</dbReference>